<comment type="caution">
    <text evidence="7">The sequence shown here is derived from an EMBL/GenBank/DDBJ whole genome shotgun (WGS) entry which is preliminary data.</text>
</comment>
<dbReference type="Proteomes" id="UP000570823">
    <property type="component" value="Unassembled WGS sequence"/>
</dbReference>
<dbReference type="GO" id="GO:0016787">
    <property type="term" value="F:hydrolase activity"/>
    <property type="evidence" value="ECO:0007669"/>
    <property type="project" value="UniProtKB-KW"/>
</dbReference>
<dbReference type="PANTHER" id="PTHR31290:SF5">
    <property type="entry name" value="UV-DAMAGE ENDONUCLEASE"/>
    <property type="match status" value="1"/>
</dbReference>
<dbReference type="GO" id="GO:0006289">
    <property type="term" value="P:nucleotide-excision repair"/>
    <property type="evidence" value="ECO:0007669"/>
    <property type="project" value="InterPro"/>
</dbReference>
<dbReference type="Gene3D" id="3.20.20.150">
    <property type="entry name" value="Divalent-metal-dependent TIM barrel enzymes"/>
    <property type="match status" value="1"/>
</dbReference>
<dbReference type="Pfam" id="PF03851">
    <property type="entry name" value="UvdE"/>
    <property type="match status" value="1"/>
</dbReference>
<dbReference type="EMBL" id="JABXWR010000001">
    <property type="protein sequence ID" value="NVO65755.1"/>
    <property type="molecule type" value="Genomic_DNA"/>
</dbReference>
<dbReference type="SUPFAM" id="SSF51658">
    <property type="entry name" value="Xylose isomerase-like"/>
    <property type="match status" value="1"/>
</dbReference>
<dbReference type="InterPro" id="IPR036237">
    <property type="entry name" value="Xyl_isomerase-like_sf"/>
</dbReference>
<dbReference type="NCBIfam" id="TIGR00629">
    <property type="entry name" value="uvde"/>
    <property type="match status" value="1"/>
</dbReference>
<keyword evidence="5" id="KW-0378">Hydrolase</keyword>
<dbReference type="GO" id="GO:0004519">
    <property type="term" value="F:endonuclease activity"/>
    <property type="evidence" value="ECO:0007669"/>
    <property type="project" value="UniProtKB-KW"/>
</dbReference>
<keyword evidence="4" id="KW-0228">DNA excision</keyword>
<keyword evidence="3" id="KW-0227">DNA damage</keyword>
<dbReference type="OrthoDB" id="317123at2157"/>
<dbReference type="PANTHER" id="PTHR31290">
    <property type="entry name" value="UV-DAMAGE ENDONUCLEASE"/>
    <property type="match status" value="1"/>
</dbReference>
<evidence type="ECO:0000313" key="8">
    <source>
        <dbReference type="Proteomes" id="UP000570823"/>
    </source>
</evidence>
<evidence type="ECO:0000256" key="3">
    <source>
        <dbReference type="ARBA" id="ARBA00022763"/>
    </source>
</evidence>
<evidence type="ECO:0000256" key="6">
    <source>
        <dbReference type="ARBA" id="ARBA00023204"/>
    </source>
</evidence>
<dbReference type="GO" id="GO:0009411">
    <property type="term" value="P:response to UV"/>
    <property type="evidence" value="ECO:0007669"/>
    <property type="project" value="InterPro"/>
</dbReference>
<dbReference type="InterPro" id="IPR004601">
    <property type="entry name" value="UvdE"/>
</dbReference>
<keyword evidence="2 7" id="KW-0255">Endonuclease</keyword>
<protein>
    <submittedName>
        <fullName evidence="7">UV DNA damage repair endonuclease UvsE</fullName>
    </submittedName>
</protein>
<keyword evidence="8" id="KW-1185">Reference proteome</keyword>
<evidence type="ECO:0000313" key="7">
    <source>
        <dbReference type="EMBL" id="NVO65755.1"/>
    </source>
</evidence>
<accession>A0A7K4HKF3</accession>
<name>A0A7K4HKF3_9EURY</name>
<reference evidence="7 8" key="1">
    <citation type="submission" date="2020-06" db="EMBL/GenBank/DDBJ databases">
        <title>Methanofollis fontis sp. nov., a methanogen isolated from marine sediments near a cold seep at Four-Way Closure Ridge offshore southwestern Taiwan.</title>
        <authorList>
            <person name="Chen S.-C."/>
            <person name="Teng N.-H."/>
            <person name="Lin Y.-S."/>
            <person name="Lai M.-C."/>
            <person name="Chen H.-H."/>
            <person name="Wang C.-C."/>
        </authorList>
    </citation>
    <scope>NUCLEOTIDE SEQUENCE [LARGE SCALE GENOMIC DNA]</scope>
    <source>
        <strain evidence="7 8">DSM 2702</strain>
    </source>
</reference>
<evidence type="ECO:0000256" key="2">
    <source>
        <dbReference type="ARBA" id="ARBA00022759"/>
    </source>
</evidence>
<organism evidence="7 8">
    <name type="scientific">Methanofollis tationis</name>
    <dbReference type="NCBI Taxonomy" id="81417"/>
    <lineage>
        <taxon>Archaea</taxon>
        <taxon>Methanobacteriati</taxon>
        <taxon>Methanobacteriota</taxon>
        <taxon>Stenosarchaea group</taxon>
        <taxon>Methanomicrobia</taxon>
        <taxon>Methanomicrobiales</taxon>
        <taxon>Methanomicrobiaceae</taxon>
        <taxon>Methanofollis</taxon>
    </lineage>
</organism>
<keyword evidence="1" id="KW-0540">Nuclease</keyword>
<dbReference type="AlphaFoldDB" id="A0A7K4HKF3"/>
<gene>
    <name evidence="7" type="primary">uvsE</name>
    <name evidence="7" type="ORF">HWN36_00110</name>
</gene>
<proteinExistence type="predicted"/>
<evidence type="ECO:0000256" key="5">
    <source>
        <dbReference type="ARBA" id="ARBA00022801"/>
    </source>
</evidence>
<evidence type="ECO:0000256" key="4">
    <source>
        <dbReference type="ARBA" id="ARBA00022769"/>
    </source>
</evidence>
<dbReference type="RefSeq" id="WP_176787314.1">
    <property type="nucleotide sequence ID" value="NZ_JABXWR010000001.1"/>
</dbReference>
<keyword evidence="6" id="KW-0234">DNA repair</keyword>
<evidence type="ECO:0000256" key="1">
    <source>
        <dbReference type="ARBA" id="ARBA00022722"/>
    </source>
</evidence>
<sequence>MRIGYPCVNIGLGCTSARTFRLRSWSPERFRSTVRENLACLSSTLQFNIDHGLLFFRITSDLIPFASHPVNEIDWEVEFSGSFTEIGDLIRESRMRISMHPDQFTLINSPDGGVTARSIAELAYHAAVLDAMGLDTTAKIQIHAGGVYGDKASAMERFLDRYRDLPVAIRRRLVVENDDRLYTAAECCALNQACGIPVLFDTFHHECNSSGEEMPEALAICARTWGRSDGIPMVDYSSQKPGARKGAHTHAIDLAHFRAFLAASRPRDIDIMLEIKDKEKSALLARAEAAADPRLTA</sequence>